<dbReference type="Proteomes" id="UP000584374">
    <property type="component" value="Unassembled WGS sequence"/>
</dbReference>
<dbReference type="RefSeq" id="WP_221467283.1">
    <property type="nucleotide sequence ID" value="NZ_JACHIW010000001.1"/>
</dbReference>
<evidence type="ECO:0000313" key="1">
    <source>
        <dbReference type="EMBL" id="MBB5157189.1"/>
    </source>
</evidence>
<dbReference type="EMBL" id="JACHIW010000001">
    <property type="protein sequence ID" value="MBB5157189.1"/>
    <property type="molecule type" value="Genomic_DNA"/>
</dbReference>
<evidence type="ECO:0000313" key="2">
    <source>
        <dbReference type="Proteomes" id="UP000584374"/>
    </source>
</evidence>
<keyword evidence="2" id="KW-1185">Reference proteome</keyword>
<organism evidence="1 2">
    <name type="scientific">Saccharopolyspora phatthalungensis</name>
    <dbReference type="NCBI Taxonomy" id="664693"/>
    <lineage>
        <taxon>Bacteria</taxon>
        <taxon>Bacillati</taxon>
        <taxon>Actinomycetota</taxon>
        <taxon>Actinomycetes</taxon>
        <taxon>Pseudonocardiales</taxon>
        <taxon>Pseudonocardiaceae</taxon>
        <taxon>Saccharopolyspora</taxon>
    </lineage>
</organism>
<proteinExistence type="predicted"/>
<comment type="caution">
    <text evidence="1">The sequence shown here is derived from an EMBL/GenBank/DDBJ whole genome shotgun (WGS) entry which is preliminary data.</text>
</comment>
<reference evidence="1 2" key="1">
    <citation type="submission" date="2020-08" db="EMBL/GenBank/DDBJ databases">
        <title>Sequencing the genomes of 1000 actinobacteria strains.</title>
        <authorList>
            <person name="Klenk H.-P."/>
        </authorList>
    </citation>
    <scope>NUCLEOTIDE SEQUENCE [LARGE SCALE GENOMIC DNA]</scope>
    <source>
        <strain evidence="1 2">DSM 45584</strain>
    </source>
</reference>
<name>A0A840QF26_9PSEU</name>
<sequence>MQYPDQAGTLSLVVSGGTGKVANQNVGLAGGYPGNSQLDLVVRGIDVPQLADTSAIPGDLNELGGDIEVLLRRDSGGQWWIYHERVSKGSGSALSAGGVSSREVILDAARTLIASKGLRRHGHLGPVLVVRATGQFDLLSLRKQARCAGLAA</sequence>
<protein>
    <submittedName>
        <fullName evidence="1">Uncharacterized protein</fullName>
    </submittedName>
</protein>
<gene>
    <name evidence="1" type="ORF">BJ970_004723</name>
</gene>
<dbReference type="AlphaFoldDB" id="A0A840QF26"/>
<accession>A0A840QF26</accession>